<evidence type="ECO:0000256" key="2">
    <source>
        <dbReference type="SAM" id="Phobius"/>
    </source>
</evidence>
<feature type="region of interest" description="Disordered" evidence="1">
    <location>
        <begin position="192"/>
        <end position="213"/>
    </location>
</feature>
<dbReference type="EMBL" id="MN740812">
    <property type="protein sequence ID" value="QHU12999.1"/>
    <property type="molecule type" value="Genomic_DNA"/>
</dbReference>
<accession>A0A6C0K5M2</accession>
<organism evidence="3">
    <name type="scientific">viral metagenome</name>
    <dbReference type="NCBI Taxonomy" id="1070528"/>
    <lineage>
        <taxon>unclassified sequences</taxon>
        <taxon>metagenomes</taxon>
        <taxon>organismal metagenomes</taxon>
    </lineage>
</organism>
<feature type="transmembrane region" description="Helical" evidence="2">
    <location>
        <begin position="64"/>
        <end position="83"/>
    </location>
</feature>
<keyword evidence="2" id="KW-1133">Transmembrane helix</keyword>
<feature type="transmembrane region" description="Helical" evidence="2">
    <location>
        <begin position="25"/>
        <end position="43"/>
    </location>
</feature>
<evidence type="ECO:0000313" key="3">
    <source>
        <dbReference type="EMBL" id="QHU12999.1"/>
    </source>
</evidence>
<dbReference type="AlphaFoldDB" id="A0A6C0K5M2"/>
<feature type="transmembrane region" description="Helical" evidence="2">
    <location>
        <begin position="140"/>
        <end position="162"/>
    </location>
</feature>
<evidence type="ECO:0000256" key="1">
    <source>
        <dbReference type="SAM" id="MobiDB-lite"/>
    </source>
</evidence>
<protein>
    <submittedName>
        <fullName evidence="3">Uncharacterized protein</fullName>
    </submittedName>
</protein>
<reference evidence="3" key="1">
    <citation type="journal article" date="2020" name="Nature">
        <title>Giant virus diversity and host interactions through global metagenomics.</title>
        <authorList>
            <person name="Schulz F."/>
            <person name="Roux S."/>
            <person name="Paez-Espino D."/>
            <person name="Jungbluth S."/>
            <person name="Walsh D.A."/>
            <person name="Denef V.J."/>
            <person name="McMahon K.D."/>
            <person name="Konstantinidis K.T."/>
            <person name="Eloe-Fadrosh E.A."/>
            <person name="Kyrpides N.C."/>
            <person name="Woyke T."/>
        </authorList>
    </citation>
    <scope>NUCLEOTIDE SEQUENCE</scope>
    <source>
        <strain evidence="3">GVMAG-S-1101172-89</strain>
    </source>
</reference>
<feature type="transmembrane region" description="Helical" evidence="2">
    <location>
        <begin position="168"/>
        <end position="187"/>
    </location>
</feature>
<feature type="transmembrane region" description="Helical" evidence="2">
    <location>
        <begin position="95"/>
        <end position="119"/>
    </location>
</feature>
<sequence length="213" mass="23714">MDSNVSDDPGLQLGDISDYTKIDDFGVISVAGTFMSFLVLLSARIANFGGVPLNTYFDMFGMEGILSMVLLILILFQITRYFYTVFYEKSGKSWSPFVFICFLLGVHLVHDLALYYAVISQIPKGKNDMIDIVRSLTASNQAYTLFTHSAFLIITALVAMIVEDMSDLAKIAVFGVVVYLMPVVLAIHQPKPAPPPQPPKKPEMQDMRGNYYS</sequence>
<keyword evidence="2" id="KW-0472">Membrane</keyword>
<keyword evidence="2" id="KW-0812">Transmembrane</keyword>
<name>A0A6C0K5M2_9ZZZZ</name>
<proteinExistence type="predicted"/>